<evidence type="ECO:0000313" key="2">
    <source>
        <dbReference type="EMBL" id="JAD18218.1"/>
    </source>
</evidence>
<evidence type="ECO:0000259" key="1">
    <source>
        <dbReference type="Pfam" id="PF03732"/>
    </source>
</evidence>
<dbReference type="Pfam" id="PF03732">
    <property type="entry name" value="Retrotrans_gag"/>
    <property type="match status" value="1"/>
</dbReference>
<reference evidence="2" key="2">
    <citation type="journal article" date="2015" name="Data Brief">
        <title>Shoot transcriptome of the giant reed, Arundo donax.</title>
        <authorList>
            <person name="Barrero R.A."/>
            <person name="Guerrero F.D."/>
            <person name="Moolhuijzen P."/>
            <person name="Goolsby J.A."/>
            <person name="Tidwell J."/>
            <person name="Bellgard S.E."/>
            <person name="Bellgard M.I."/>
        </authorList>
    </citation>
    <scope>NUCLEOTIDE SEQUENCE</scope>
    <source>
        <tissue evidence="2">Shoot tissue taken approximately 20 cm above the soil surface</tissue>
    </source>
</reference>
<reference evidence="2" key="1">
    <citation type="submission" date="2014-09" db="EMBL/GenBank/DDBJ databases">
        <authorList>
            <person name="Magalhaes I.L.F."/>
            <person name="Oliveira U."/>
            <person name="Santos F.R."/>
            <person name="Vidigal T.H.D.A."/>
            <person name="Brescovit A.D."/>
            <person name="Santos A.J."/>
        </authorList>
    </citation>
    <scope>NUCLEOTIDE SEQUENCE</scope>
    <source>
        <tissue evidence="2">Shoot tissue taken approximately 20 cm above the soil surface</tissue>
    </source>
</reference>
<name>A0A0A8XZM8_ARUDO</name>
<dbReference type="EMBL" id="GBRH01279677">
    <property type="protein sequence ID" value="JAD18218.1"/>
    <property type="molecule type" value="Transcribed_RNA"/>
</dbReference>
<feature type="domain" description="Retrotransposon gag" evidence="1">
    <location>
        <begin position="6"/>
        <end position="98"/>
    </location>
</feature>
<sequence>MWVTAASLHMEGNAACWLQVYKLQHGLGSWEQFMQAVEEKFGADDYRKSMAALLSLKQTGSVEEYAKAFEQIRYQVSMHNIGFDETFFVSHFVRGLKEDIRGSVQSQVPLIVDRAIMLALVQQEVLENSKARFTKSFHNNRSTDASYKPDNKYSNTSGDLWKARQLWEYRKQNGLCFYYGEKFEPGHAEKCSKRVTAQLHALSISDLQMELTDEVLAELEREDLLASELAHLSLNAISGTEGNDTI</sequence>
<dbReference type="InterPro" id="IPR005162">
    <property type="entry name" value="Retrotrans_gag_dom"/>
</dbReference>
<accession>A0A0A8XZM8</accession>
<proteinExistence type="predicted"/>
<dbReference type="AlphaFoldDB" id="A0A0A8XZM8"/>
<organism evidence="2">
    <name type="scientific">Arundo donax</name>
    <name type="common">Giant reed</name>
    <name type="synonym">Donax arundinaceus</name>
    <dbReference type="NCBI Taxonomy" id="35708"/>
    <lineage>
        <taxon>Eukaryota</taxon>
        <taxon>Viridiplantae</taxon>
        <taxon>Streptophyta</taxon>
        <taxon>Embryophyta</taxon>
        <taxon>Tracheophyta</taxon>
        <taxon>Spermatophyta</taxon>
        <taxon>Magnoliopsida</taxon>
        <taxon>Liliopsida</taxon>
        <taxon>Poales</taxon>
        <taxon>Poaceae</taxon>
        <taxon>PACMAD clade</taxon>
        <taxon>Arundinoideae</taxon>
        <taxon>Arundineae</taxon>
        <taxon>Arundo</taxon>
    </lineage>
</organism>
<protein>
    <recommendedName>
        <fullName evidence="1">Retrotransposon gag domain-containing protein</fullName>
    </recommendedName>
</protein>